<name>A0A0F4LT52_9LACO</name>
<dbReference type="GO" id="GO:0005886">
    <property type="term" value="C:plasma membrane"/>
    <property type="evidence" value="ECO:0007669"/>
    <property type="project" value="TreeGrafter"/>
</dbReference>
<organism evidence="2 3">
    <name type="scientific">Bombilactobacillus mellifer</name>
    <dbReference type="NCBI Taxonomy" id="1218492"/>
    <lineage>
        <taxon>Bacteria</taxon>
        <taxon>Bacillati</taxon>
        <taxon>Bacillota</taxon>
        <taxon>Bacilli</taxon>
        <taxon>Lactobacillales</taxon>
        <taxon>Lactobacillaceae</taxon>
        <taxon>Bombilactobacillus</taxon>
    </lineage>
</organism>
<proteinExistence type="predicted"/>
<dbReference type="PANTHER" id="PTHR34980:SF2">
    <property type="entry name" value="INNER MEMBRANE PROTEIN YHAH-RELATED"/>
    <property type="match status" value="1"/>
</dbReference>
<gene>
    <name evidence="2" type="ORF">JG30_08420</name>
</gene>
<reference evidence="2 3" key="1">
    <citation type="submission" date="2015-01" db="EMBL/GenBank/DDBJ databases">
        <title>Comparative genomics of the lactic acid bacteria isolated from the honey bee gut.</title>
        <authorList>
            <person name="Ellegaard K.M."/>
            <person name="Tamarit D."/>
            <person name="Javelind E."/>
            <person name="Olofsson T."/>
            <person name="Andersson S.G."/>
            <person name="Vasquez A."/>
        </authorList>
    </citation>
    <scope>NUCLEOTIDE SEQUENCE [LARGE SCALE GENOMIC DNA]</scope>
    <source>
        <strain evidence="2 3">Bin4</strain>
    </source>
</reference>
<sequence length="123" mass="14479">MGTAYSKFWHNILNFSGTAKRSEYWWPVIINYVLGDILGWLLEKAIGHPVNDIYTWGDLNVNVITLVITFVVWLATLSLKFRRLHDTDRSGWWILINILPFIGQLWFFILMVLPTKRNRYAGH</sequence>
<dbReference type="HOGENOM" id="CLU_093674_3_2_9"/>
<dbReference type="PANTHER" id="PTHR34980">
    <property type="entry name" value="INNER MEMBRANE PROTEIN-RELATED-RELATED"/>
    <property type="match status" value="1"/>
</dbReference>
<evidence type="ECO:0000256" key="1">
    <source>
        <dbReference type="SAM" id="Phobius"/>
    </source>
</evidence>
<evidence type="ECO:0000313" key="3">
    <source>
        <dbReference type="Proteomes" id="UP000033558"/>
    </source>
</evidence>
<keyword evidence="1" id="KW-0472">Membrane</keyword>
<dbReference type="InterPro" id="IPR008523">
    <property type="entry name" value="DUF805"/>
</dbReference>
<keyword evidence="1" id="KW-0812">Transmembrane</keyword>
<dbReference type="PATRIC" id="fig|1218492.5.peg.981"/>
<feature type="transmembrane region" description="Helical" evidence="1">
    <location>
        <begin position="91"/>
        <end position="113"/>
    </location>
</feature>
<dbReference type="Pfam" id="PF05656">
    <property type="entry name" value="DUF805"/>
    <property type="match status" value="1"/>
</dbReference>
<feature type="transmembrane region" description="Helical" evidence="1">
    <location>
        <begin position="54"/>
        <end position="79"/>
    </location>
</feature>
<feature type="transmembrane region" description="Helical" evidence="1">
    <location>
        <begin position="24"/>
        <end position="42"/>
    </location>
</feature>
<accession>A0A0F4LT52</accession>
<dbReference type="AlphaFoldDB" id="A0A0F4LT52"/>
<evidence type="ECO:0000313" key="2">
    <source>
        <dbReference type="EMBL" id="KJY61790.1"/>
    </source>
</evidence>
<dbReference type="STRING" id="1218492.JG30_08420"/>
<keyword evidence="3" id="KW-1185">Reference proteome</keyword>
<dbReference type="Proteomes" id="UP000033558">
    <property type="component" value="Unassembled WGS sequence"/>
</dbReference>
<keyword evidence="1" id="KW-1133">Transmembrane helix</keyword>
<dbReference type="OrthoDB" id="2285053at2"/>
<protein>
    <submittedName>
        <fullName evidence="2">Integral membrane protein</fullName>
    </submittedName>
</protein>
<dbReference type="RefSeq" id="WP_046316456.1">
    <property type="nucleotide sequence ID" value="NZ_JAMBJK010000001.1"/>
</dbReference>
<dbReference type="EMBL" id="JXJQ01000008">
    <property type="protein sequence ID" value="KJY61790.1"/>
    <property type="molecule type" value="Genomic_DNA"/>
</dbReference>
<comment type="caution">
    <text evidence="2">The sequence shown here is derived from an EMBL/GenBank/DDBJ whole genome shotgun (WGS) entry which is preliminary data.</text>
</comment>